<dbReference type="Pfam" id="PF00069">
    <property type="entry name" value="Pkinase"/>
    <property type="match status" value="1"/>
</dbReference>
<dbReference type="SUPFAM" id="SSF56112">
    <property type="entry name" value="Protein kinase-like (PK-like)"/>
    <property type="match status" value="1"/>
</dbReference>
<evidence type="ECO:0000256" key="2">
    <source>
        <dbReference type="ARBA" id="ARBA00006485"/>
    </source>
</evidence>
<dbReference type="EMBL" id="KE504204">
    <property type="protein sequence ID" value="EPS95592.1"/>
    <property type="molecule type" value="Genomic_DNA"/>
</dbReference>
<dbReference type="STRING" id="743788.S8DSG2"/>
<dbReference type="GO" id="GO:0005524">
    <property type="term" value="F:ATP binding"/>
    <property type="evidence" value="ECO:0007669"/>
    <property type="project" value="UniProtKB-UniRule"/>
</dbReference>
<dbReference type="InterPro" id="IPR011009">
    <property type="entry name" value="Kinase-like_dom_sf"/>
</dbReference>
<evidence type="ECO:0000256" key="6">
    <source>
        <dbReference type="ARBA" id="ARBA00022777"/>
    </source>
</evidence>
<feature type="region of interest" description="Disordered" evidence="13">
    <location>
        <begin position="1"/>
        <end position="337"/>
    </location>
</feature>
<protein>
    <recommendedName>
        <fullName evidence="14">Protein kinase domain-containing protein</fullName>
    </recommendedName>
</protein>
<evidence type="ECO:0000256" key="13">
    <source>
        <dbReference type="SAM" id="MobiDB-lite"/>
    </source>
</evidence>
<evidence type="ECO:0000256" key="5">
    <source>
        <dbReference type="ARBA" id="ARBA00022741"/>
    </source>
</evidence>
<keyword evidence="16" id="KW-1185">Reference proteome</keyword>
<dbReference type="PROSITE" id="PS00107">
    <property type="entry name" value="PROTEIN_KINASE_ATP"/>
    <property type="match status" value="1"/>
</dbReference>
<dbReference type="SMART" id="SM00220">
    <property type="entry name" value="S_TKc"/>
    <property type="match status" value="1"/>
</dbReference>
<proteinExistence type="inferred from homology"/>
<evidence type="ECO:0000256" key="1">
    <source>
        <dbReference type="ARBA" id="ARBA00004123"/>
    </source>
</evidence>
<dbReference type="PANTHER" id="PTHR24056">
    <property type="entry name" value="CELL DIVISION PROTEIN KINASE"/>
    <property type="match status" value="1"/>
</dbReference>
<dbReference type="GO" id="GO:0008353">
    <property type="term" value="F:RNA polymerase II CTD heptapeptide repeat kinase activity"/>
    <property type="evidence" value="ECO:0007669"/>
    <property type="project" value="UniProtKB-EC"/>
</dbReference>
<reference evidence="15 16" key="1">
    <citation type="journal article" date="2012" name="Science">
        <title>The Paleozoic origin of enzymatic lignin decomposition reconstructed from 31 fungal genomes.</title>
        <authorList>
            <person name="Floudas D."/>
            <person name="Binder M."/>
            <person name="Riley R."/>
            <person name="Barry K."/>
            <person name="Blanchette R.A."/>
            <person name="Henrissat B."/>
            <person name="Martinez A.T."/>
            <person name="Otillar R."/>
            <person name="Spatafora J.W."/>
            <person name="Yadav J.S."/>
            <person name="Aerts A."/>
            <person name="Benoit I."/>
            <person name="Boyd A."/>
            <person name="Carlson A."/>
            <person name="Copeland A."/>
            <person name="Coutinho P.M."/>
            <person name="de Vries R.P."/>
            <person name="Ferreira P."/>
            <person name="Findley K."/>
            <person name="Foster B."/>
            <person name="Gaskell J."/>
            <person name="Glotzer D."/>
            <person name="Gorecki P."/>
            <person name="Heitman J."/>
            <person name="Hesse C."/>
            <person name="Hori C."/>
            <person name="Igarashi K."/>
            <person name="Jurgens J.A."/>
            <person name="Kallen N."/>
            <person name="Kersten P."/>
            <person name="Kohler A."/>
            <person name="Kuees U."/>
            <person name="Kumar T.K.A."/>
            <person name="Kuo A."/>
            <person name="LaButti K."/>
            <person name="Larrondo L.F."/>
            <person name="Lindquist E."/>
            <person name="Ling A."/>
            <person name="Lombard V."/>
            <person name="Lucas S."/>
            <person name="Lundell T."/>
            <person name="Martin R."/>
            <person name="McLaughlin D.J."/>
            <person name="Morgenstern I."/>
            <person name="Morin E."/>
            <person name="Murat C."/>
            <person name="Nagy L.G."/>
            <person name="Nolan M."/>
            <person name="Ohm R.A."/>
            <person name="Patyshakuliyeva A."/>
            <person name="Rokas A."/>
            <person name="Ruiz-Duenas F.J."/>
            <person name="Sabat G."/>
            <person name="Salamov A."/>
            <person name="Samejima M."/>
            <person name="Schmutz J."/>
            <person name="Slot J.C."/>
            <person name="St John F."/>
            <person name="Stenlid J."/>
            <person name="Sun H."/>
            <person name="Sun S."/>
            <person name="Syed K."/>
            <person name="Tsang A."/>
            <person name="Wiebenga A."/>
            <person name="Young D."/>
            <person name="Pisabarro A."/>
            <person name="Eastwood D.C."/>
            <person name="Martin F."/>
            <person name="Cullen D."/>
            <person name="Grigoriev I.V."/>
            <person name="Hibbett D.S."/>
        </authorList>
    </citation>
    <scope>NUCLEOTIDE SEQUENCE</scope>
    <source>
        <strain evidence="16">FP-58527</strain>
    </source>
</reference>
<dbReference type="HOGENOM" id="CLU_008091_2_0_1"/>
<dbReference type="InterPro" id="IPR000719">
    <property type="entry name" value="Prot_kinase_dom"/>
</dbReference>
<keyword evidence="7 12" id="KW-0067">ATP-binding</keyword>
<feature type="compositionally biased region" description="Pro residues" evidence="13">
    <location>
        <begin position="818"/>
        <end position="827"/>
    </location>
</feature>
<sequence>MVMYSTPPKRAASATPDDGRPNKRYAPSSPEEGEVDDSPPLPPPPRQTTPPSKAKVPFPFKRKVSTRDEDLESYANGDRYDRGRDDDRHRYEDRRWTVAEPMRHETRPAPSRATDRWGPSAGRYDRWGRTERDYHDSRYPERERDRSRERTRYDLPPRPVSRSISPRRFSPRRRPSSPSRSRTRSRARSRSTSTPRSPSPPSTRKQTHRLPVRHESDTSNALVGYYRERGDGFSPRSRSRSRGRSRSRDRRRTDREDSYDRRSSRHDRPSRDGYRRGEEGYNLVSPSGYRPVSPSAADTSRPRSPHTPPRSSDVRRSSPAPAQVESTQKGEVLPSSHPTIKFTLQGKKAPTPLRVRSPPSLLVVAKTDVVLKPKSSESKVEEGQVEEKKLSLPPPPPHRTKRKPVVRSREEEAAVYGRIFVGCGRQDDYNVLTKLGEGTFGEVHKAVHRERGNTVALKRILMHNEKEGMPVTALREIKILKSLHHRNIIDIEDMFIVKSNGKEPLSVYMVFPYMDHDLAGLLENERVQLSPSQIKLYMKQLIEGTEYMHRNHILHRDMKAANLLISNDGCLKIADFGLARAFDPKITQVKEDVRGKERKYTNCVVTRWYRPPELLLGARQYGGEVDMWGIGCVLGEMFTHRPILPGASDLDQLEKIWQLCGTPNERTWPGWDQLPGCEGVRSWNAYNRQIRLRFDQYHQMDRETFDLLEQLLTCNPKERLTAEQALDHDYFWSDPVPADPTSLPKYEASHEFDKRGRRHDHPPPHFVTVAAGGRPFPPPNMPPRFNFNHGHGGHPPMHRRPPPPREQFRTGPTNHGLPPLPPPPGFPHPSQRFYAPPVPTTLPPITLRPGQPPPGIGQWAPPGGAPLPPPPSVPRHPPSQLRHEFSRGPPLNYG</sequence>
<comment type="similarity">
    <text evidence="2">Belongs to the protein kinase superfamily. CMGC Ser/Thr protein kinase family. CDC2/CDKX subfamily.</text>
</comment>
<dbReference type="PANTHER" id="PTHR24056:SF233">
    <property type="entry name" value="CYCLIN-DEPENDENT KINASE 9"/>
    <property type="match status" value="1"/>
</dbReference>
<dbReference type="Proteomes" id="UP000015241">
    <property type="component" value="Unassembled WGS sequence"/>
</dbReference>
<keyword evidence="8" id="KW-0539">Nucleus</keyword>
<evidence type="ECO:0000256" key="4">
    <source>
        <dbReference type="ARBA" id="ARBA00022679"/>
    </source>
</evidence>
<feature type="region of interest" description="Disordered" evidence="13">
    <location>
        <begin position="372"/>
        <end position="403"/>
    </location>
</feature>
<feature type="compositionally biased region" description="Basic and acidic residues" evidence="13">
    <location>
        <begin position="123"/>
        <end position="155"/>
    </location>
</feature>
<comment type="catalytic activity">
    <reaction evidence="11">
        <text>[DNA-directed RNA polymerase] + ATP = phospho-[DNA-directed RNA polymerase] + ADP + H(+)</text>
        <dbReference type="Rhea" id="RHEA:10216"/>
        <dbReference type="Rhea" id="RHEA-COMP:11321"/>
        <dbReference type="Rhea" id="RHEA-COMP:11322"/>
        <dbReference type="ChEBI" id="CHEBI:15378"/>
        <dbReference type="ChEBI" id="CHEBI:30616"/>
        <dbReference type="ChEBI" id="CHEBI:43176"/>
        <dbReference type="ChEBI" id="CHEBI:68546"/>
        <dbReference type="ChEBI" id="CHEBI:456216"/>
        <dbReference type="EC" id="2.7.11.23"/>
    </reaction>
</comment>
<dbReference type="Gene3D" id="1.10.510.10">
    <property type="entry name" value="Transferase(Phosphotransferase) domain 1"/>
    <property type="match status" value="1"/>
</dbReference>
<evidence type="ECO:0000259" key="14">
    <source>
        <dbReference type="PROSITE" id="PS50011"/>
    </source>
</evidence>
<dbReference type="InParanoid" id="S8DSG2"/>
<evidence type="ECO:0000256" key="7">
    <source>
        <dbReference type="ARBA" id="ARBA00022840"/>
    </source>
</evidence>
<dbReference type="GO" id="GO:0004693">
    <property type="term" value="F:cyclin-dependent protein serine/threonine kinase activity"/>
    <property type="evidence" value="ECO:0007669"/>
    <property type="project" value="UniProtKB-EC"/>
</dbReference>
<feature type="compositionally biased region" description="Basic and acidic residues" evidence="13">
    <location>
        <begin position="78"/>
        <end position="107"/>
    </location>
</feature>
<evidence type="ECO:0000256" key="12">
    <source>
        <dbReference type="PROSITE-ProRule" id="PRU10141"/>
    </source>
</evidence>
<comment type="subcellular location">
    <subcellularLocation>
        <location evidence="1">Nucleus</location>
    </subcellularLocation>
</comment>
<dbReference type="InterPro" id="IPR017441">
    <property type="entry name" value="Protein_kinase_ATP_BS"/>
</dbReference>
<dbReference type="PROSITE" id="PS50011">
    <property type="entry name" value="PROTEIN_KINASE_DOM"/>
    <property type="match status" value="1"/>
</dbReference>
<feature type="compositionally biased region" description="Basic and acidic residues" evidence="13">
    <location>
        <begin position="251"/>
        <end position="279"/>
    </location>
</feature>
<evidence type="ECO:0000256" key="10">
    <source>
        <dbReference type="ARBA" id="ARBA00048367"/>
    </source>
</evidence>
<accession>S8DSG2</accession>
<dbReference type="FunFam" id="1.10.510.10:FF:000415">
    <property type="entry name" value="CMGC/CDK/CRK7 protein kinase, variant"/>
    <property type="match status" value="1"/>
</dbReference>
<dbReference type="InterPro" id="IPR008271">
    <property type="entry name" value="Ser/Thr_kinase_AS"/>
</dbReference>
<evidence type="ECO:0000256" key="8">
    <source>
        <dbReference type="ARBA" id="ARBA00023242"/>
    </source>
</evidence>
<dbReference type="OrthoDB" id="28397at2759"/>
<feature type="compositionally biased region" description="Pro residues" evidence="13">
    <location>
        <begin position="863"/>
        <end position="877"/>
    </location>
</feature>
<organism evidence="15 16">
    <name type="scientific">Fomitopsis schrenkii</name>
    <name type="common">Brown rot fungus</name>
    <dbReference type="NCBI Taxonomy" id="2126942"/>
    <lineage>
        <taxon>Eukaryota</taxon>
        <taxon>Fungi</taxon>
        <taxon>Dikarya</taxon>
        <taxon>Basidiomycota</taxon>
        <taxon>Agaricomycotina</taxon>
        <taxon>Agaricomycetes</taxon>
        <taxon>Polyporales</taxon>
        <taxon>Fomitopsis</taxon>
    </lineage>
</organism>
<gene>
    <name evidence="15" type="ORF">FOMPIDRAFT_1038443</name>
</gene>
<feature type="compositionally biased region" description="Basic residues" evidence="13">
    <location>
        <begin position="237"/>
        <end position="250"/>
    </location>
</feature>
<keyword evidence="3" id="KW-0723">Serine/threonine-protein kinase</keyword>
<keyword evidence="4" id="KW-0808">Transferase</keyword>
<feature type="region of interest" description="Disordered" evidence="13">
    <location>
        <begin position="780"/>
        <end position="894"/>
    </location>
</feature>
<evidence type="ECO:0000256" key="9">
    <source>
        <dbReference type="ARBA" id="ARBA00047811"/>
    </source>
</evidence>
<evidence type="ECO:0000313" key="15">
    <source>
        <dbReference type="EMBL" id="EPS95592.1"/>
    </source>
</evidence>
<dbReference type="FunFam" id="3.30.200.20:FF:000124">
    <property type="entry name" value="Cyclin-dependent kinase 4"/>
    <property type="match status" value="1"/>
</dbReference>
<feature type="binding site" evidence="12">
    <location>
        <position position="458"/>
    </location>
    <ligand>
        <name>ATP</name>
        <dbReference type="ChEBI" id="CHEBI:30616"/>
    </ligand>
</feature>
<dbReference type="InterPro" id="IPR050108">
    <property type="entry name" value="CDK"/>
</dbReference>
<keyword evidence="6" id="KW-0418">Kinase</keyword>
<feature type="compositionally biased region" description="Pro residues" evidence="13">
    <location>
        <begin position="39"/>
        <end position="48"/>
    </location>
</feature>
<evidence type="ECO:0000256" key="11">
    <source>
        <dbReference type="ARBA" id="ARBA00049280"/>
    </source>
</evidence>
<dbReference type="PROSITE" id="PS00108">
    <property type="entry name" value="PROTEIN_KINASE_ST"/>
    <property type="match status" value="1"/>
</dbReference>
<feature type="domain" description="Protein kinase" evidence="14">
    <location>
        <begin position="429"/>
        <end position="731"/>
    </location>
</feature>
<dbReference type="GO" id="GO:0005634">
    <property type="term" value="C:nucleus"/>
    <property type="evidence" value="ECO:0007669"/>
    <property type="project" value="UniProtKB-SubCell"/>
</dbReference>
<dbReference type="eggNOG" id="KOG0600">
    <property type="taxonomic scope" value="Eukaryota"/>
</dbReference>
<comment type="catalytic activity">
    <reaction evidence="10">
        <text>L-seryl-[protein] + ATP = O-phospho-L-seryl-[protein] + ADP + H(+)</text>
        <dbReference type="Rhea" id="RHEA:17989"/>
        <dbReference type="Rhea" id="RHEA-COMP:9863"/>
        <dbReference type="Rhea" id="RHEA-COMP:11604"/>
        <dbReference type="ChEBI" id="CHEBI:15378"/>
        <dbReference type="ChEBI" id="CHEBI:29999"/>
        <dbReference type="ChEBI" id="CHEBI:30616"/>
        <dbReference type="ChEBI" id="CHEBI:83421"/>
        <dbReference type="ChEBI" id="CHEBI:456216"/>
        <dbReference type="EC" id="2.7.11.22"/>
    </reaction>
</comment>
<dbReference type="AlphaFoldDB" id="S8DSG2"/>
<feature type="compositionally biased region" description="Basic and acidic residues" evidence="13">
    <location>
        <begin position="372"/>
        <end position="390"/>
    </location>
</feature>
<name>S8DSG2_FOMSC</name>
<comment type="catalytic activity">
    <reaction evidence="9">
        <text>L-threonyl-[protein] + ATP = O-phospho-L-threonyl-[protein] + ADP + H(+)</text>
        <dbReference type="Rhea" id="RHEA:46608"/>
        <dbReference type="Rhea" id="RHEA-COMP:11060"/>
        <dbReference type="Rhea" id="RHEA-COMP:11605"/>
        <dbReference type="ChEBI" id="CHEBI:15378"/>
        <dbReference type="ChEBI" id="CHEBI:30013"/>
        <dbReference type="ChEBI" id="CHEBI:30616"/>
        <dbReference type="ChEBI" id="CHEBI:61977"/>
        <dbReference type="ChEBI" id="CHEBI:456216"/>
        <dbReference type="EC" id="2.7.11.22"/>
    </reaction>
</comment>
<keyword evidence="5 12" id="KW-0547">Nucleotide-binding</keyword>
<dbReference type="Gene3D" id="3.30.200.20">
    <property type="entry name" value="Phosphorylase Kinase, domain 1"/>
    <property type="match status" value="1"/>
</dbReference>
<feature type="compositionally biased region" description="Basic residues" evidence="13">
    <location>
        <begin position="169"/>
        <end position="189"/>
    </location>
</feature>
<evidence type="ECO:0000256" key="3">
    <source>
        <dbReference type="ARBA" id="ARBA00022527"/>
    </source>
</evidence>
<evidence type="ECO:0000313" key="16">
    <source>
        <dbReference type="Proteomes" id="UP000015241"/>
    </source>
</evidence>